<keyword evidence="3" id="KW-1185">Reference proteome</keyword>
<proteinExistence type="predicted"/>
<name>A0A8J4E5W3_9ACTN</name>
<dbReference type="Proteomes" id="UP000612585">
    <property type="component" value="Unassembled WGS sequence"/>
</dbReference>
<organism evidence="2 3">
    <name type="scientific">Virgisporangium aurantiacum</name>
    <dbReference type="NCBI Taxonomy" id="175570"/>
    <lineage>
        <taxon>Bacteria</taxon>
        <taxon>Bacillati</taxon>
        <taxon>Actinomycetota</taxon>
        <taxon>Actinomycetes</taxon>
        <taxon>Micromonosporales</taxon>
        <taxon>Micromonosporaceae</taxon>
        <taxon>Virgisporangium</taxon>
    </lineage>
</organism>
<evidence type="ECO:0000256" key="1">
    <source>
        <dbReference type="SAM" id="MobiDB-lite"/>
    </source>
</evidence>
<reference evidence="2" key="1">
    <citation type="submission" date="2021-01" db="EMBL/GenBank/DDBJ databases">
        <title>Whole genome shotgun sequence of Virgisporangium aurantiacum NBRC 16421.</title>
        <authorList>
            <person name="Komaki H."/>
            <person name="Tamura T."/>
        </authorList>
    </citation>
    <scope>NUCLEOTIDE SEQUENCE</scope>
    <source>
        <strain evidence="2">NBRC 16421</strain>
    </source>
</reference>
<dbReference type="AlphaFoldDB" id="A0A8J4E5W3"/>
<evidence type="ECO:0000313" key="3">
    <source>
        <dbReference type="Proteomes" id="UP000612585"/>
    </source>
</evidence>
<protein>
    <submittedName>
        <fullName evidence="2">Uncharacterized protein</fullName>
    </submittedName>
</protein>
<feature type="region of interest" description="Disordered" evidence="1">
    <location>
        <begin position="23"/>
        <end position="54"/>
    </location>
</feature>
<gene>
    <name evidence="2" type="ORF">Vau01_100340</name>
</gene>
<evidence type="ECO:0000313" key="2">
    <source>
        <dbReference type="EMBL" id="GIJ62518.1"/>
    </source>
</evidence>
<dbReference type="EMBL" id="BOPG01000079">
    <property type="protein sequence ID" value="GIJ62518.1"/>
    <property type="molecule type" value="Genomic_DNA"/>
</dbReference>
<comment type="caution">
    <text evidence="2">The sequence shown here is derived from an EMBL/GenBank/DDBJ whole genome shotgun (WGS) entry which is preliminary data.</text>
</comment>
<sequence length="54" mass="6094">MHGGGRYIPWRRFCRIDIDRRREHPPGRTELCTTNGEAAAAASPSQSLRIAVMQ</sequence>
<accession>A0A8J4E5W3</accession>